<keyword evidence="10 11" id="KW-0119">Carbohydrate metabolism</keyword>
<organism evidence="12 13">
    <name type="scientific">Candidatus Trichorickettsia mobilis</name>
    <dbReference type="NCBI Taxonomy" id="1346319"/>
    <lineage>
        <taxon>Bacteria</taxon>
        <taxon>Pseudomonadati</taxon>
        <taxon>Pseudomonadota</taxon>
        <taxon>Alphaproteobacteria</taxon>
        <taxon>Rickettsiales</taxon>
        <taxon>Rickettsiaceae</taxon>
        <taxon>Rickettsieae</taxon>
        <taxon>Candidatus Trichorickettsia</taxon>
    </lineage>
</organism>
<feature type="binding site" evidence="10">
    <location>
        <position position="65"/>
    </location>
    <ligand>
        <name>a divalent metal cation</name>
        <dbReference type="ChEBI" id="CHEBI:60240"/>
    </ligand>
</feature>
<sequence>MIQVSASILSADFAKLEQEIKAVERAGVDMIHIDVMDGHFVPNLTFGTLILETIRKLTKLPLDVHLMISQPELFIENYANYGADIITIHPESTIHLDRTLSTIRQCGLKAGIALLPSTLPDIIDYVIDKIDLILVMTVNPGFAGQQFLETQLPKIRILSKKIKHLNKGIRISVDGGINATTAANCVEAGASILVSGSFIFGERQEELKNRINQLQKLNLGD</sequence>
<evidence type="ECO:0000313" key="13">
    <source>
        <dbReference type="Proteomes" id="UP001326613"/>
    </source>
</evidence>
<evidence type="ECO:0000256" key="11">
    <source>
        <dbReference type="PIRNR" id="PIRNR001461"/>
    </source>
</evidence>
<dbReference type="InterPro" id="IPR000056">
    <property type="entry name" value="Ribul_P_3_epim-like"/>
</dbReference>
<feature type="binding site" evidence="10">
    <location>
        <begin position="196"/>
        <end position="197"/>
    </location>
    <ligand>
        <name>substrate</name>
    </ligand>
</feature>
<dbReference type="NCBIfam" id="TIGR01163">
    <property type="entry name" value="rpe"/>
    <property type="match status" value="1"/>
</dbReference>
<dbReference type="InterPro" id="IPR026019">
    <property type="entry name" value="Ribul_P_3_epim"/>
</dbReference>
<keyword evidence="9 10" id="KW-0413">Isomerase</keyword>
<feature type="binding site" evidence="10">
    <location>
        <begin position="141"/>
        <end position="144"/>
    </location>
    <ligand>
        <name>substrate</name>
    </ligand>
</feature>
<dbReference type="Pfam" id="PF00834">
    <property type="entry name" value="Ribul_P_3_epim"/>
    <property type="match status" value="1"/>
</dbReference>
<dbReference type="InterPro" id="IPR013785">
    <property type="entry name" value="Aldolase_TIM"/>
</dbReference>
<dbReference type="PANTHER" id="PTHR11749">
    <property type="entry name" value="RIBULOSE-5-PHOSPHATE-3-EPIMERASE"/>
    <property type="match status" value="1"/>
</dbReference>
<evidence type="ECO:0000256" key="1">
    <source>
        <dbReference type="ARBA" id="ARBA00001782"/>
    </source>
</evidence>
<dbReference type="InterPro" id="IPR011060">
    <property type="entry name" value="RibuloseP-bd_barrel"/>
</dbReference>
<comment type="pathway">
    <text evidence="10">Carbohydrate degradation.</text>
</comment>
<dbReference type="NCBIfam" id="NF004076">
    <property type="entry name" value="PRK05581.1-4"/>
    <property type="match status" value="1"/>
</dbReference>
<reference evidence="12 13" key="1">
    <citation type="submission" date="2022-10" db="EMBL/GenBank/DDBJ databases">
        <title>Host association and intracellularity evolved multiple times independently in the Rickettsiales.</title>
        <authorList>
            <person name="Castelli M."/>
            <person name="Nardi T."/>
            <person name="Gammuto L."/>
            <person name="Bellinzona G."/>
            <person name="Sabaneyeva E."/>
            <person name="Potekhin A."/>
            <person name="Serra V."/>
            <person name="Petroni G."/>
            <person name="Sassera D."/>
        </authorList>
    </citation>
    <scope>NUCLEOTIDE SEQUENCE [LARGE SCALE GENOMIC DNA]</scope>
    <source>
        <strain evidence="12 13">Kr 154-4</strain>
    </source>
</reference>
<dbReference type="Proteomes" id="UP001326613">
    <property type="component" value="Chromosome"/>
</dbReference>
<dbReference type="RefSeq" id="WP_323737784.1">
    <property type="nucleotide sequence ID" value="NZ_CP112932.1"/>
</dbReference>
<feature type="binding site" evidence="10">
    <location>
        <position position="65"/>
    </location>
    <ligand>
        <name>substrate</name>
    </ligand>
</feature>
<feature type="binding site" evidence="10">
    <location>
        <begin position="174"/>
        <end position="176"/>
    </location>
    <ligand>
        <name>substrate</name>
    </ligand>
</feature>
<dbReference type="CDD" id="cd00429">
    <property type="entry name" value="RPE"/>
    <property type="match status" value="1"/>
</dbReference>
<feature type="binding site" evidence="10">
    <location>
        <position position="32"/>
    </location>
    <ligand>
        <name>a divalent metal cation</name>
        <dbReference type="ChEBI" id="CHEBI:60240"/>
    </ligand>
</feature>
<dbReference type="HAMAP" id="MF_02227">
    <property type="entry name" value="RPE"/>
    <property type="match status" value="1"/>
</dbReference>
<evidence type="ECO:0000256" key="10">
    <source>
        <dbReference type="HAMAP-Rule" id="MF_02227"/>
    </source>
</evidence>
<feature type="active site" description="Proton acceptor" evidence="10">
    <location>
        <position position="34"/>
    </location>
</feature>
<dbReference type="EC" id="5.1.3.1" evidence="7 10"/>
<evidence type="ECO:0000256" key="3">
    <source>
        <dbReference type="ARBA" id="ARBA00001941"/>
    </source>
</evidence>
<evidence type="ECO:0000256" key="8">
    <source>
        <dbReference type="ARBA" id="ARBA00022723"/>
    </source>
</evidence>
<evidence type="ECO:0000256" key="2">
    <source>
        <dbReference type="ARBA" id="ARBA00001936"/>
    </source>
</evidence>
<dbReference type="PROSITE" id="PS01086">
    <property type="entry name" value="RIBUL_P_3_EPIMER_2"/>
    <property type="match status" value="1"/>
</dbReference>
<comment type="cofactor">
    <cofactor evidence="3">
        <name>Co(2+)</name>
        <dbReference type="ChEBI" id="CHEBI:48828"/>
    </cofactor>
</comment>
<evidence type="ECO:0000256" key="9">
    <source>
        <dbReference type="ARBA" id="ARBA00023235"/>
    </source>
</evidence>
<evidence type="ECO:0000256" key="6">
    <source>
        <dbReference type="ARBA" id="ARBA00009541"/>
    </source>
</evidence>
<comment type="cofactor">
    <cofactor evidence="4">
        <name>Zn(2+)</name>
        <dbReference type="ChEBI" id="CHEBI:29105"/>
    </cofactor>
</comment>
<comment type="similarity">
    <text evidence="6 10 11">Belongs to the ribulose-phosphate 3-epimerase family.</text>
</comment>
<comment type="catalytic activity">
    <reaction evidence="1 10 11">
        <text>D-ribulose 5-phosphate = D-xylulose 5-phosphate</text>
        <dbReference type="Rhea" id="RHEA:13677"/>
        <dbReference type="ChEBI" id="CHEBI:57737"/>
        <dbReference type="ChEBI" id="CHEBI:58121"/>
        <dbReference type="EC" id="5.1.3.1"/>
    </reaction>
</comment>
<accession>A0ABZ0USF5</accession>
<dbReference type="PROSITE" id="PS01085">
    <property type="entry name" value="RIBUL_P_3_EPIMER_1"/>
    <property type="match status" value="1"/>
</dbReference>
<evidence type="ECO:0000256" key="7">
    <source>
        <dbReference type="ARBA" id="ARBA00013188"/>
    </source>
</evidence>
<keyword evidence="8 10" id="KW-0479">Metal-binding</keyword>
<comment type="function">
    <text evidence="10">Catalyzes the reversible epimerization of D-ribulose 5-phosphate to D-xylulose 5-phosphate.</text>
</comment>
<dbReference type="Gene3D" id="3.20.20.70">
    <property type="entry name" value="Aldolase class I"/>
    <property type="match status" value="1"/>
</dbReference>
<feature type="binding site" evidence="10">
    <location>
        <position position="7"/>
    </location>
    <ligand>
        <name>substrate</name>
    </ligand>
</feature>
<feature type="binding site" evidence="10">
    <location>
        <position position="174"/>
    </location>
    <ligand>
        <name>a divalent metal cation</name>
        <dbReference type="ChEBI" id="CHEBI:60240"/>
    </ligand>
</feature>
<dbReference type="PIRSF" id="PIRSF001461">
    <property type="entry name" value="RPE"/>
    <property type="match status" value="1"/>
</dbReference>
<proteinExistence type="inferred from homology"/>
<comment type="cofactor">
    <cofactor evidence="10">
        <name>a divalent metal cation</name>
        <dbReference type="ChEBI" id="CHEBI:60240"/>
    </cofactor>
    <text evidence="10">Binds 1 divalent metal cation per subunit.</text>
</comment>
<feature type="active site" description="Proton donor" evidence="10">
    <location>
        <position position="174"/>
    </location>
</feature>
<evidence type="ECO:0000256" key="4">
    <source>
        <dbReference type="ARBA" id="ARBA00001947"/>
    </source>
</evidence>
<keyword evidence="13" id="KW-1185">Reference proteome</keyword>
<feature type="binding site" evidence="10">
    <location>
        <position position="34"/>
    </location>
    <ligand>
        <name>a divalent metal cation</name>
        <dbReference type="ChEBI" id="CHEBI:60240"/>
    </ligand>
</feature>
<evidence type="ECO:0000256" key="5">
    <source>
        <dbReference type="ARBA" id="ARBA00001954"/>
    </source>
</evidence>
<comment type="cofactor">
    <cofactor evidence="5">
        <name>Fe(2+)</name>
        <dbReference type="ChEBI" id="CHEBI:29033"/>
    </cofactor>
</comment>
<dbReference type="SUPFAM" id="SSF51366">
    <property type="entry name" value="Ribulose-phoshate binding barrel"/>
    <property type="match status" value="1"/>
</dbReference>
<evidence type="ECO:0000313" key="12">
    <source>
        <dbReference type="EMBL" id="WPY00965.1"/>
    </source>
</evidence>
<name>A0ABZ0USF5_9RICK</name>
<protein>
    <recommendedName>
        <fullName evidence="7 10">Ribulose-phosphate 3-epimerase</fullName>
        <ecNumber evidence="7 10">5.1.3.1</ecNumber>
    </recommendedName>
</protein>
<comment type="cofactor">
    <cofactor evidence="2">
        <name>Mn(2+)</name>
        <dbReference type="ChEBI" id="CHEBI:29035"/>
    </cofactor>
</comment>
<dbReference type="EMBL" id="CP112932">
    <property type="protein sequence ID" value="WPY00965.1"/>
    <property type="molecule type" value="Genomic_DNA"/>
</dbReference>
<gene>
    <name evidence="10" type="primary">rpe</name>
    <name evidence="12" type="ORF">Trichorick_00855</name>
</gene>